<sequence>MAEVDDFLHDVLPRLRAAEIALHQGDPGPRSALWSHQAPVTLFGAEVNRSGWAELEPTFAWLAGRFTECTALEYEVLAAGASGDMAYLVAIERISAVAHGKPVSYALRATTVFRREEGKWKAVHRHGDPYKPA</sequence>
<gene>
    <name evidence="2" type="ORF">LZ495_11185</name>
</gene>
<organism evidence="2 3">
    <name type="scientific">Yinghuangia soli</name>
    <dbReference type="NCBI Taxonomy" id="2908204"/>
    <lineage>
        <taxon>Bacteria</taxon>
        <taxon>Bacillati</taxon>
        <taxon>Actinomycetota</taxon>
        <taxon>Actinomycetes</taxon>
        <taxon>Kitasatosporales</taxon>
        <taxon>Streptomycetaceae</taxon>
        <taxon>Yinghuangia</taxon>
    </lineage>
</organism>
<reference evidence="2" key="1">
    <citation type="submission" date="2022-01" db="EMBL/GenBank/DDBJ databases">
        <title>Genome-Based Taxonomic Classification of the Phylum Actinobacteria.</title>
        <authorList>
            <person name="Gao Y."/>
        </authorList>
    </citation>
    <scope>NUCLEOTIDE SEQUENCE</scope>
    <source>
        <strain evidence="2">KLBMP 8922</strain>
    </source>
</reference>
<dbReference type="RefSeq" id="WP_235051926.1">
    <property type="nucleotide sequence ID" value="NZ_JAKFHA010000004.1"/>
</dbReference>
<dbReference type="Pfam" id="PF13474">
    <property type="entry name" value="SnoaL_3"/>
    <property type="match status" value="1"/>
</dbReference>
<dbReference type="InterPro" id="IPR032710">
    <property type="entry name" value="NTF2-like_dom_sf"/>
</dbReference>
<dbReference type="Proteomes" id="UP001165378">
    <property type="component" value="Unassembled WGS sequence"/>
</dbReference>
<dbReference type="EMBL" id="JAKFHA010000004">
    <property type="protein sequence ID" value="MCF2527777.1"/>
    <property type="molecule type" value="Genomic_DNA"/>
</dbReference>
<dbReference type="AlphaFoldDB" id="A0AA41U1P6"/>
<evidence type="ECO:0000313" key="3">
    <source>
        <dbReference type="Proteomes" id="UP001165378"/>
    </source>
</evidence>
<evidence type="ECO:0000313" key="2">
    <source>
        <dbReference type="EMBL" id="MCF2527777.1"/>
    </source>
</evidence>
<keyword evidence="3" id="KW-1185">Reference proteome</keyword>
<feature type="domain" description="SnoaL-like" evidence="1">
    <location>
        <begin position="47"/>
        <end position="127"/>
    </location>
</feature>
<protein>
    <submittedName>
        <fullName evidence="2">Nuclear transport factor 2 family protein</fullName>
    </submittedName>
</protein>
<proteinExistence type="predicted"/>
<dbReference type="SUPFAM" id="SSF54427">
    <property type="entry name" value="NTF2-like"/>
    <property type="match status" value="1"/>
</dbReference>
<accession>A0AA41U1P6</accession>
<comment type="caution">
    <text evidence="2">The sequence shown here is derived from an EMBL/GenBank/DDBJ whole genome shotgun (WGS) entry which is preliminary data.</text>
</comment>
<evidence type="ECO:0000259" key="1">
    <source>
        <dbReference type="Pfam" id="PF13474"/>
    </source>
</evidence>
<dbReference type="Gene3D" id="3.10.450.50">
    <property type="match status" value="1"/>
</dbReference>
<name>A0AA41U1P6_9ACTN</name>
<dbReference type="InterPro" id="IPR037401">
    <property type="entry name" value="SnoaL-like"/>
</dbReference>